<gene>
    <name evidence="1" type="ORF">QBC35DRAFT_241012</name>
</gene>
<sequence>MSAEDIITAAPEQYLLAALSILCSQDSKVSNRLADYIDFIQEHGGSQDVKQDLSGLHLCESCNQPFFEETNKDGACNFHDGYAEVNDDSSMWDD</sequence>
<evidence type="ECO:0000313" key="1">
    <source>
        <dbReference type="EMBL" id="KAK4187150.1"/>
    </source>
</evidence>
<name>A0AAN7AIR2_9PEZI</name>
<keyword evidence="2" id="KW-1185">Reference proteome</keyword>
<organism evidence="1 2">
    <name type="scientific">Podospora australis</name>
    <dbReference type="NCBI Taxonomy" id="1536484"/>
    <lineage>
        <taxon>Eukaryota</taxon>
        <taxon>Fungi</taxon>
        <taxon>Dikarya</taxon>
        <taxon>Ascomycota</taxon>
        <taxon>Pezizomycotina</taxon>
        <taxon>Sordariomycetes</taxon>
        <taxon>Sordariomycetidae</taxon>
        <taxon>Sordariales</taxon>
        <taxon>Podosporaceae</taxon>
        <taxon>Podospora</taxon>
    </lineage>
</organism>
<proteinExistence type="predicted"/>
<dbReference type="AlphaFoldDB" id="A0AAN7AIR2"/>
<dbReference type="EMBL" id="MU864408">
    <property type="protein sequence ID" value="KAK4187150.1"/>
    <property type="molecule type" value="Genomic_DNA"/>
</dbReference>
<reference evidence="1" key="2">
    <citation type="submission" date="2023-05" db="EMBL/GenBank/DDBJ databases">
        <authorList>
            <consortium name="Lawrence Berkeley National Laboratory"/>
            <person name="Steindorff A."/>
            <person name="Hensen N."/>
            <person name="Bonometti L."/>
            <person name="Westerberg I."/>
            <person name="Brannstrom I.O."/>
            <person name="Guillou S."/>
            <person name="Cros-Aarteil S."/>
            <person name="Calhoun S."/>
            <person name="Haridas S."/>
            <person name="Kuo A."/>
            <person name="Mondo S."/>
            <person name="Pangilinan J."/>
            <person name="Riley R."/>
            <person name="Labutti K."/>
            <person name="Andreopoulos B."/>
            <person name="Lipzen A."/>
            <person name="Chen C."/>
            <person name="Yanf M."/>
            <person name="Daum C."/>
            <person name="Ng V."/>
            <person name="Clum A."/>
            <person name="Ohm R."/>
            <person name="Martin F."/>
            <person name="Silar P."/>
            <person name="Natvig D."/>
            <person name="Lalanne C."/>
            <person name="Gautier V."/>
            <person name="Ament-Velasquez S.L."/>
            <person name="Kruys A."/>
            <person name="Hutchinson M.I."/>
            <person name="Powell A.J."/>
            <person name="Barry K."/>
            <person name="Miller A.N."/>
            <person name="Grigoriev I.V."/>
            <person name="Debuchy R."/>
            <person name="Gladieux P."/>
            <person name="Thoren M.H."/>
            <person name="Johannesson H."/>
        </authorList>
    </citation>
    <scope>NUCLEOTIDE SEQUENCE</scope>
    <source>
        <strain evidence="1">PSN309</strain>
    </source>
</reference>
<protein>
    <submittedName>
        <fullName evidence="1">Uncharacterized protein</fullName>
    </submittedName>
</protein>
<dbReference type="Proteomes" id="UP001302126">
    <property type="component" value="Unassembled WGS sequence"/>
</dbReference>
<accession>A0AAN7AIR2</accession>
<reference evidence="1" key="1">
    <citation type="journal article" date="2023" name="Mol. Phylogenet. Evol.">
        <title>Genome-scale phylogeny and comparative genomics of the fungal order Sordariales.</title>
        <authorList>
            <person name="Hensen N."/>
            <person name="Bonometti L."/>
            <person name="Westerberg I."/>
            <person name="Brannstrom I.O."/>
            <person name="Guillou S."/>
            <person name="Cros-Aarteil S."/>
            <person name="Calhoun S."/>
            <person name="Haridas S."/>
            <person name="Kuo A."/>
            <person name="Mondo S."/>
            <person name="Pangilinan J."/>
            <person name="Riley R."/>
            <person name="LaButti K."/>
            <person name="Andreopoulos B."/>
            <person name="Lipzen A."/>
            <person name="Chen C."/>
            <person name="Yan M."/>
            <person name="Daum C."/>
            <person name="Ng V."/>
            <person name="Clum A."/>
            <person name="Steindorff A."/>
            <person name="Ohm R.A."/>
            <person name="Martin F."/>
            <person name="Silar P."/>
            <person name="Natvig D.O."/>
            <person name="Lalanne C."/>
            <person name="Gautier V."/>
            <person name="Ament-Velasquez S.L."/>
            <person name="Kruys A."/>
            <person name="Hutchinson M.I."/>
            <person name="Powell A.J."/>
            <person name="Barry K."/>
            <person name="Miller A.N."/>
            <person name="Grigoriev I.V."/>
            <person name="Debuchy R."/>
            <person name="Gladieux P."/>
            <person name="Hiltunen Thoren M."/>
            <person name="Johannesson H."/>
        </authorList>
    </citation>
    <scope>NUCLEOTIDE SEQUENCE</scope>
    <source>
        <strain evidence="1">PSN309</strain>
    </source>
</reference>
<evidence type="ECO:0000313" key="2">
    <source>
        <dbReference type="Proteomes" id="UP001302126"/>
    </source>
</evidence>
<comment type="caution">
    <text evidence="1">The sequence shown here is derived from an EMBL/GenBank/DDBJ whole genome shotgun (WGS) entry which is preliminary data.</text>
</comment>